<keyword evidence="1" id="KW-1133">Transmembrane helix</keyword>
<feature type="transmembrane region" description="Helical" evidence="1">
    <location>
        <begin position="81"/>
        <end position="102"/>
    </location>
</feature>
<reference evidence="2 3" key="1">
    <citation type="submission" date="2018-06" db="EMBL/GenBank/DDBJ databases">
        <title>Pedobacter endophyticus sp. nov., an endophytic bacterium isolated from a leaf of Triticum aestivum.</title>
        <authorList>
            <person name="Zhang L."/>
        </authorList>
    </citation>
    <scope>NUCLEOTIDE SEQUENCE [LARGE SCALE GENOMIC DNA]</scope>
    <source>
        <strain evidence="2 3">CM134L-2</strain>
    </source>
</reference>
<dbReference type="RefSeq" id="WP_113645336.1">
    <property type="nucleotide sequence ID" value="NZ_QMHN01000001.1"/>
</dbReference>
<proteinExistence type="predicted"/>
<dbReference type="OrthoDB" id="9990095at2"/>
<keyword evidence="1" id="KW-0472">Membrane</keyword>
<keyword evidence="3" id="KW-1185">Reference proteome</keyword>
<organism evidence="2 3">
    <name type="scientific">Pedobacter chitinilyticus</name>
    <dbReference type="NCBI Taxonomy" id="2233776"/>
    <lineage>
        <taxon>Bacteria</taxon>
        <taxon>Pseudomonadati</taxon>
        <taxon>Bacteroidota</taxon>
        <taxon>Sphingobacteriia</taxon>
        <taxon>Sphingobacteriales</taxon>
        <taxon>Sphingobacteriaceae</taxon>
        <taxon>Pedobacter</taxon>
    </lineage>
</organism>
<dbReference type="AlphaFoldDB" id="A0A443YZZ7"/>
<evidence type="ECO:0000313" key="2">
    <source>
        <dbReference type="EMBL" id="RWU09883.1"/>
    </source>
</evidence>
<feature type="transmembrane region" description="Helical" evidence="1">
    <location>
        <begin position="12"/>
        <end position="30"/>
    </location>
</feature>
<protein>
    <submittedName>
        <fullName evidence="2">Uncharacterized protein</fullName>
    </submittedName>
</protein>
<dbReference type="Proteomes" id="UP000284120">
    <property type="component" value="Unassembled WGS sequence"/>
</dbReference>
<comment type="caution">
    <text evidence="2">The sequence shown here is derived from an EMBL/GenBank/DDBJ whole genome shotgun (WGS) entry which is preliminary data.</text>
</comment>
<evidence type="ECO:0000313" key="3">
    <source>
        <dbReference type="Proteomes" id="UP000284120"/>
    </source>
</evidence>
<gene>
    <name evidence="2" type="ORF">DPV69_00615</name>
</gene>
<feature type="transmembrane region" description="Helical" evidence="1">
    <location>
        <begin position="42"/>
        <end position="61"/>
    </location>
</feature>
<dbReference type="EMBL" id="SAYW01000001">
    <property type="protein sequence ID" value="RWU09883.1"/>
    <property type="molecule type" value="Genomic_DNA"/>
</dbReference>
<accession>A0A443YZZ7</accession>
<keyword evidence="1" id="KW-0812">Transmembrane</keyword>
<sequence length="105" mass="12037">MVDLLKELKLDKWYGVTLYIGILCCAAPFFKKIEFLNEKHLFALGLGLLMISLSNFIANRYVQQPIPGGFLQWQEIIHSPFTMILQIVGGVIAFLFLFLLFIDLI</sequence>
<evidence type="ECO:0000256" key="1">
    <source>
        <dbReference type="SAM" id="Phobius"/>
    </source>
</evidence>
<name>A0A443YZZ7_9SPHI</name>